<dbReference type="AlphaFoldDB" id="A0A2P6PU06"/>
<gene>
    <name evidence="2" type="ORF">RchiOBHm_Chr6g0283481</name>
</gene>
<dbReference type="InterPro" id="IPR006502">
    <property type="entry name" value="PDDEXK-like"/>
</dbReference>
<dbReference type="EMBL" id="PDCK01000044">
    <property type="protein sequence ID" value="PRQ25418.1"/>
    <property type="molecule type" value="Genomic_DNA"/>
</dbReference>
<feature type="compositionally biased region" description="Basic and acidic residues" evidence="1">
    <location>
        <begin position="72"/>
        <end position="86"/>
    </location>
</feature>
<proteinExistence type="predicted"/>
<organism evidence="2 3">
    <name type="scientific">Rosa chinensis</name>
    <name type="common">China rose</name>
    <dbReference type="NCBI Taxonomy" id="74649"/>
    <lineage>
        <taxon>Eukaryota</taxon>
        <taxon>Viridiplantae</taxon>
        <taxon>Streptophyta</taxon>
        <taxon>Embryophyta</taxon>
        <taxon>Tracheophyta</taxon>
        <taxon>Spermatophyta</taxon>
        <taxon>Magnoliopsida</taxon>
        <taxon>eudicotyledons</taxon>
        <taxon>Gunneridae</taxon>
        <taxon>Pentapetalae</taxon>
        <taxon>rosids</taxon>
        <taxon>fabids</taxon>
        <taxon>Rosales</taxon>
        <taxon>Rosaceae</taxon>
        <taxon>Rosoideae</taxon>
        <taxon>Rosoideae incertae sedis</taxon>
        <taxon>Rosa</taxon>
    </lineage>
</organism>
<dbReference type="PANTHER" id="PTHR31579:SF84">
    <property type="entry name" value="F21O3.6 PROTEIN"/>
    <property type="match status" value="1"/>
</dbReference>
<reference evidence="2 3" key="1">
    <citation type="journal article" date="2018" name="Nat. Genet.">
        <title>The Rosa genome provides new insights in the design of modern roses.</title>
        <authorList>
            <person name="Bendahmane M."/>
        </authorList>
    </citation>
    <scope>NUCLEOTIDE SEQUENCE [LARGE SCALE GENOMIC DNA]</scope>
    <source>
        <strain evidence="3">cv. Old Blush</strain>
    </source>
</reference>
<dbReference type="NCBIfam" id="TIGR01615">
    <property type="entry name" value="A_thal_3542"/>
    <property type="match status" value="1"/>
</dbReference>
<dbReference type="PANTHER" id="PTHR31579">
    <property type="entry name" value="OS03G0796600 PROTEIN"/>
    <property type="match status" value="1"/>
</dbReference>
<feature type="compositionally biased region" description="Acidic residues" evidence="1">
    <location>
        <begin position="55"/>
        <end position="64"/>
    </location>
</feature>
<evidence type="ECO:0000313" key="3">
    <source>
        <dbReference type="Proteomes" id="UP000238479"/>
    </source>
</evidence>
<accession>A0A2P6PU06</accession>
<dbReference type="OrthoDB" id="548115at2759"/>
<dbReference type="GO" id="GO:0031667">
    <property type="term" value="P:response to nutrient levels"/>
    <property type="evidence" value="ECO:0007669"/>
    <property type="project" value="EnsemblPlants"/>
</dbReference>
<protein>
    <recommendedName>
        <fullName evidence="4">DUF506 family protein</fullName>
    </recommendedName>
</protein>
<evidence type="ECO:0000256" key="1">
    <source>
        <dbReference type="SAM" id="MobiDB-lite"/>
    </source>
</evidence>
<dbReference type="Proteomes" id="UP000238479">
    <property type="component" value="Chromosome 6"/>
</dbReference>
<dbReference type="OMA" id="LREDSYG"/>
<name>A0A2P6PU06_ROSCH</name>
<evidence type="ECO:0000313" key="2">
    <source>
        <dbReference type="EMBL" id="PRQ25418.1"/>
    </source>
</evidence>
<dbReference type="Gramene" id="PRQ25418">
    <property type="protein sequence ID" value="PRQ25418"/>
    <property type="gene ID" value="RchiOBHm_Chr6g0283481"/>
</dbReference>
<dbReference type="Pfam" id="PF04720">
    <property type="entry name" value="PDDEXK_6"/>
    <property type="match status" value="1"/>
</dbReference>
<sequence length="314" mass="35023">MAGLVRTRTKRVTYPLDDKVKARLVGRESYVSSGSEHSGGDVSPCLSELVHSFLEEEEEEEEESSTSSSEPRSPDNRDYDSDRVDSVSDRSGAVECILRYSANADAYAKVLLADMAEAVEAFSCLRSDKSALQRSVMSFLRGKGHNAAICKTKWSSAGSITAGHYEFIDVVAANSSATWRQQQQSSRYFVDVDFAAEFEIARPSGQYSRLSQSLPRHFVGGSDDLKKIVRVMCDAAKKSLRSRELSVPPWRKNRYMQNKWFGPYKRTVNPLPENPLTRTSPLFPQVSGAKCRWVGFDDVVSETSAVTGRVYIRT</sequence>
<evidence type="ECO:0008006" key="4">
    <source>
        <dbReference type="Google" id="ProtNLM"/>
    </source>
</evidence>
<comment type="caution">
    <text evidence="2">The sequence shown here is derived from an EMBL/GenBank/DDBJ whole genome shotgun (WGS) entry which is preliminary data.</text>
</comment>
<dbReference type="STRING" id="74649.A0A2P6PU06"/>
<feature type="region of interest" description="Disordered" evidence="1">
    <location>
        <begin position="53"/>
        <end position="86"/>
    </location>
</feature>
<keyword evidence="3" id="KW-1185">Reference proteome</keyword>